<dbReference type="GO" id="GO:0005737">
    <property type="term" value="C:cytoplasm"/>
    <property type="evidence" value="ECO:0007669"/>
    <property type="project" value="UniProtKB-SubCell"/>
</dbReference>
<proteinExistence type="inferred from homology"/>
<dbReference type="InParanoid" id="H2ZSG3"/>
<dbReference type="FunCoup" id="H2ZSG3">
    <property type="interactions" value="326"/>
</dbReference>
<evidence type="ECO:0000256" key="1">
    <source>
        <dbReference type="ARBA" id="ARBA00004123"/>
    </source>
</evidence>
<dbReference type="PANTHER" id="PTHR18842">
    <property type="entry name" value="INTERLEUKIN-1 RECEPTOR-ASSOCIATED KINASE 1-BINDING PROTEIN 1"/>
    <property type="match status" value="1"/>
</dbReference>
<reference evidence="7" key="1">
    <citation type="submission" date="2011-08" db="EMBL/GenBank/DDBJ databases">
        <title>The draft genome of Latimeria chalumnae.</title>
        <authorList>
            <person name="Di Palma F."/>
            <person name="Alfoldi J."/>
            <person name="Johnson J."/>
            <person name="Berlin A."/>
            <person name="Gnerre S."/>
            <person name="Jaffe D."/>
            <person name="MacCallum I."/>
            <person name="Young S."/>
            <person name="Walker B.J."/>
            <person name="Lander E."/>
            <person name="Lindblad-Toh K."/>
        </authorList>
    </citation>
    <scope>NUCLEOTIDE SEQUENCE [LARGE SCALE GENOMIC DNA]</scope>
    <source>
        <strain evidence="7">Wild caught</strain>
    </source>
</reference>
<comment type="subcellular location">
    <subcellularLocation>
        <location evidence="2">Cytoplasm</location>
    </subcellularLocation>
    <subcellularLocation>
        <location evidence="1">Nucleus</location>
    </subcellularLocation>
</comment>
<dbReference type="GO" id="GO:0006955">
    <property type="term" value="P:immune response"/>
    <property type="evidence" value="ECO:0007669"/>
    <property type="project" value="InterPro"/>
</dbReference>
<dbReference type="Proteomes" id="UP000008672">
    <property type="component" value="Unassembled WGS sequence"/>
</dbReference>
<evidence type="ECO:0000313" key="6">
    <source>
        <dbReference type="Ensembl" id="ENSLACP00000000334.1"/>
    </source>
</evidence>
<dbReference type="OMA" id="HMEAEVN"/>
<evidence type="ECO:0000313" key="7">
    <source>
        <dbReference type="Proteomes" id="UP000008672"/>
    </source>
</evidence>
<dbReference type="EMBL" id="AFYH01232302">
    <property type="status" value="NOT_ANNOTATED_CDS"/>
    <property type="molecule type" value="Genomic_DNA"/>
</dbReference>
<accession>H2ZSG3</accession>
<dbReference type="GeneTree" id="ENSGT00390000012588"/>
<dbReference type="eggNOG" id="ENOG502QVHT">
    <property type="taxonomic scope" value="Eukaryota"/>
</dbReference>
<dbReference type="GO" id="GO:0005634">
    <property type="term" value="C:nucleus"/>
    <property type="evidence" value="ECO:0007669"/>
    <property type="project" value="UniProtKB-SubCell"/>
</dbReference>
<evidence type="ECO:0000256" key="2">
    <source>
        <dbReference type="ARBA" id="ARBA00004496"/>
    </source>
</evidence>
<dbReference type="Bgee" id="ENSLACG00000000302">
    <property type="expression patterns" value="Expressed in pelvic fin"/>
</dbReference>
<organism evidence="6 7">
    <name type="scientific">Latimeria chalumnae</name>
    <name type="common">Coelacanth</name>
    <dbReference type="NCBI Taxonomy" id="7897"/>
    <lineage>
        <taxon>Eukaryota</taxon>
        <taxon>Metazoa</taxon>
        <taxon>Chordata</taxon>
        <taxon>Craniata</taxon>
        <taxon>Vertebrata</taxon>
        <taxon>Euteleostomi</taxon>
        <taxon>Coelacanthiformes</taxon>
        <taxon>Coelacanthidae</taxon>
        <taxon>Latimeria</taxon>
    </lineage>
</organism>
<name>H2ZSG3_LATCH</name>
<evidence type="ECO:0000256" key="3">
    <source>
        <dbReference type="ARBA" id="ARBA00005509"/>
    </source>
</evidence>
<dbReference type="InterPro" id="IPR007497">
    <property type="entry name" value="SIMPL/DUF541"/>
</dbReference>
<comment type="similarity">
    <text evidence="3">Belongs to the IRAK1BP1 family.</text>
</comment>
<dbReference type="InterPro" id="IPR030312">
    <property type="entry name" value="IRAK1BP1"/>
</dbReference>
<reference evidence="6" key="2">
    <citation type="submission" date="2025-08" db="UniProtKB">
        <authorList>
            <consortium name="Ensembl"/>
        </authorList>
    </citation>
    <scope>IDENTIFICATION</scope>
</reference>
<dbReference type="AlphaFoldDB" id="H2ZSG3"/>
<dbReference type="EMBL" id="AFYH01232301">
    <property type="status" value="NOT_ANNOTATED_CDS"/>
    <property type="molecule type" value="Genomic_DNA"/>
</dbReference>
<gene>
    <name evidence="6" type="primary">IRAK1BP1</name>
</gene>
<protein>
    <submittedName>
        <fullName evidence="6">Interleukin 1 receptor associated kinase 1 binding protein 1</fullName>
    </submittedName>
</protein>
<dbReference type="Pfam" id="PF04402">
    <property type="entry name" value="SIMPL"/>
    <property type="match status" value="1"/>
</dbReference>
<reference evidence="6" key="3">
    <citation type="submission" date="2025-09" db="UniProtKB">
        <authorList>
            <consortium name="Ensembl"/>
        </authorList>
    </citation>
    <scope>IDENTIFICATION</scope>
</reference>
<keyword evidence="7" id="KW-1185">Reference proteome</keyword>
<sequence length="167" mass="18878">MLVRMTPSRVFAALVPVNSNHWDENEPGFFRTGTSWRSPEQGRPASREVQVTGTAELSAAPDRARVSVLVSSGKKEAGEAKNSVCRRLDYILQVIRQQGIQEMNVTVTKDFRRIENAYHMEAEVCVVFTDFEKMQNICNLLVEKLTTSVTINPPTFYHSAEAMEDLR</sequence>
<keyword evidence="4" id="KW-0963">Cytoplasm</keyword>
<dbReference type="HOGENOM" id="CLU_1594000_0_0_1"/>
<dbReference type="GO" id="GO:0043123">
    <property type="term" value="P:positive regulation of canonical NF-kappaB signal transduction"/>
    <property type="evidence" value="ECO:0007669"/>
    <property type="project" value="InterPro"/>
</dbReference>
<evidence type="ECO:0000256" key="4">
    <source>
        <dbReference type="ARBA" id="ARBA00022490"/>
    </source>
</evidence>
<dbReference type="EMBL" id="AFYH01232300">
    <property type="status" value="NOT_ANNOTATED_CDS"/>
    <property type="molecule type" value="Genomic_DNA"/>
</dbReference>
<keyword evidence="5" id="KW-0539">Nucleus</keyword>
<evidence type="ECO:0000256" key="5">
    <source>
        <dbReference type="ARBA" id="ARBA00023242"/>
    </source>
</evidence>
<dbReference type="PANTHER" id="PTHR18842:SF2">
    <property type="entry name" value="INTERLEUKIN-1 RECEPTOR-ASSOCIATED KINASE 1-BINDING PROTEIN 1"/>
    <property type="match status" value="1"/>
</dbReference>
<dbReference type="Ensembl" id="ENSLACT00000000336.1">
    <property type="protein sequence ID" value="ENSLACP00000000334.1"/>
    <property type="gene ID" value="ENSLACG00000000302.1"/>
</dbReference>
<dbReference type="STRING" id="7897.ENSLACP00000000334"/>